<evidence type="ECO:0000313" key="1">
    <source>
        <dbReference type="EMBL" id="MEQ2434306.1"/>
    </source>
</evidence>
<dbReference type="Proteomes" id="UP001457898">
    <property type="component" value="Unassembled WGS sequence"/>
</dbReference>
<accession>A0ABV1DV94</accession>
<gene>
    <name evidence="1" type="ORF">WMO65_25250</name>
</gene>
<name>A0ABV1DV94_9FIRM</name>
<reference evidence="1 2" key="1">
    <citation type="submission" date="2024-03" db="EMBL/GenBank/DDBJ databases">
        <title>Human intestinal bacterial collection.</title>
        <authorList>
            <person name="Pauvert C."/>
            <person name="Hitch T.C.A."/>
            <person name="Clavel T."/>
        </authorList>
    </citation>
    <scope>NUCLEOTIDE SEQUENCE [LARGE SCALE GENOMIC DNA]</scope>
    <source>
        <strain evidence="1 2">CLA-SR-H028</strain>
    </source>
</reference>
<keyword evidence="2" id="KW-1185">Reference proteome</keyword>
<dbReference type="RefSeq" id="WP_256170800.1">
    <property type="nucleotide sequence ID" value="NZ_JBBMFP010000040.1"/>
</dbReference>
<proteinExistence type="predicted"/>
<protein>
    <recommendedName>
        <fullName evidence="3">Esterase</fullName>
    </recommendedName>
</protein>
<comment type="caution">
    <text evidence="1">The sequence shown here is derived from an EMBL/GenBank/DDBJ whole genome shotgun (WGS) entry which is preliminary data.</text>
</comment>
<sequence>MATKIEEIKKIAGGSEVELPGFTSESEPLVVVLKRPSIMQLAQKGDIPNPLLGVASELFKNGVNKAMDNGERMKELGEVLTIVAEASMVEPSYSELEEAGINLTDQQLLYIYNYTQTGVDSLKVFRKIEKSKQDTKPVGKKKAQ</sequence>
<organism evidence="1 2">
    <name type="scientific">Blautia caccae</name>
    <dbReference type="NCBI Taxonomy" id="3133175"/>
    <lineage>
        <taxon>Bacteria</taxon>
        <taxon>Bacillati</taxon>
        <taxon>Bacillota</taxon>
        <taxon>Clostridia</taxon>
        <taxon>Lachnospirales</taxon>
        <taxon>Lachnospiraceae</taxon>
        <taxon>Blautia</taxon>
    </lineage>
</organism>
<dbReference type="EMBL" id="JBBMFP010000040">
    <property type="protein sequence ID" value="MEQ2434306.1"/>
    <property type="molecule type" value="Genomic_DNA"/>
</dbReference>
<evidence type="ECO:0008006" key="3">
    <source>
        <dbReference type="Google" id="ProtNLM"/>
    </source>
</evidence>
<evidence type="ECO:0000313" key="2">
    <source>
        <dbReference type="Proteomes" id="UP001457898"/>
    </source>
</evidence>